<dbReference type="EMBL" id="VSSQ01011077">
    <property type="protein sequence ID" value="MPM45938.1"/>
    <property type="molecule type" value="Genomic_DNA"/>
</dbReference>
<name>A0A644ZZR0_9ZZZZ</name>
<dbReference type="AlphaFoldDB" id="A0A644ZZR0"/>
<accession>A0A644ZZR0</accession>
<reference evidence="1" key="1">
    <citation type="submission" date="2019-08" db="EMBL/GenBank/DDBJ databases">
        <authorList>
            <person name="Kucharzyk K."/>
            <person name="Murdoch R.W."/>
            <person name="Higgins S."/>
            <person name="Loffler F."/>
        </authorList>
    </citation>
    <scope>NUCLEOTIDE SEQUENCE</scope>
</reference>
<organism evidence="1">
    <name type="scientific">bioreactor metagenome</name>
    <dbReference type="NCBI Taxonomy" id="1076179"/>
    <lineage>
        <taxon>unclassified sequences</taxon>
        <taxon>metagenomes</taxon>
        <taxon>ecological metagenomes</taxon>
    </lineage>
</organism>
<gene>
    <name evidence="1" type="ORF">SDC9_92630</name>
</gene>
<comment type="caution">
    <text evidence="1">The sequence shown here is derived from an EMBL/GenBank/DDBJ whole genome shotgun (WGS) entry which is preliminary data.</text>
</comment>
<evidence type="ECO:0000313" key="1">
    <source>
        <dbReference type="EMBL" id="MPM45938.1"/>
    </source>
</evidence>
<proteinExistence type="predicted"/>
<protein>
    <submittedName>
        <fullName evidence="1">Uncharacterized protein</fullName>
    </submittedName>
</protein>
<sequence length="151" mass="15581">MRCRFRFCAFARFLIRDTITPAATAAIIAPIRMPSANPPMPKSPPTATVSGVGDGAMLTVASGDGVCVGSGVCEGAGLTDGVAPVSCFCAGVGVESGTGLIPCVSPRILMLLTPTRTHPRRRAQTSSWSCRAGCGHMRAARRIAPATKPHC</sequence>